<keyword evidence="1" id="KW-0472">Membrane</keyword>
<name>A0A5C4T199_9BACL</name>
<dbReference type="PANTHER" id="PTHR36832">
    <property type="entry name" value="SLR1174 PROTEIN-RELATED"/>
    <property type="match status" value="1"/>
</dbReference>
<feature type="transmembrane region" description="Helical" evidence="1">
    <location>
        <begin position="229"/>
        <end position="247"/>
    </location>
</feature>
<keyword evidence="1" id="KW-0812">Transmembrane</keyword>
<feature type="transmembrane region" description="Helical" evidence="1">
    <location>
        <begin position="113"/>
        <end position="133"/>
    </location>
</feature>
<feature type="transmembrane region" description="Helical" evidence="1">
    <location>
        <begin position="175"/>
        <end position="197"/>
    </location>
</feature>
<sequence length="264" mass="29673">MMAVFFGFMHKAFQERFVYRTNSYITIVSTWLGLFVLVSAWRALYGGKSEVGGVTFDDMMSFIVINTLVASLIRSNMGQRIGERVADGSISIDLIRPVSFKSYHLANQLGENLFALLFSTVPAVTLAVVLWGFRLPDEPARISLFILSLVLGLLLMNQINYIFGLLAIWLKTSWFINAITNAAFDLFAGTFVPLWFYPDWLYAASKFLPFHLVTFQPISICLGKLTLPAVWAVIGGQLAWLAALWALEKWMWAKAQDQIDIHGG</sequence>
<accession>A0A5C4T199</accession>
<dbReference type="Pfam" id="PF06182">
    <property type="entry name" value="ABC2_membrane_6"/>
    <property type="match status" value="1"/>
</dbReference>
<dbReference type="InterPro" id="IPR010390">
    <property type="entry name" value="ABC-2_transporter-like"/>
</dbReference>
<feature type="transmembrane region" description="Helical" evidence="1">
    <location>
        <begin position="145"/>
        <end position="168"/>
    </location>
</feature>
<protein>
    <recommendedName>
        <fullName evidence="4">ABC transporter permease</fullName>
    </recommendedName>
</protein>
<evidence type="ECO:0008006" key="4">
    <source>
        <dbReference type="Google" id="ProtNLM"/>
    </source>
</evidence>
<keyword evidence="3" id="KW-1185">Reference proteome</keyword>
<feature type="transmembrane region" description="Helical" evidence="1">
    <location>
        <begin position="53"/>
        <end position="73"/>
    </location>
</feature>
<gene>
    <name evidence="2" type="ORF">FE784_33200</name>
</gene>
<reference evidence="2 3" key="1">
    <citation type="submission" date="2019-05" db="EMBL/GenBank/DDBJ databases">
        <title>We sequenced the genome of Paenibacillus hemerocallicola KCTC 33185 for further insight into its adaptation and study the phylogeny of Paenibacillus.</title>
        <authorList>
            <person name="Narsing Rao M.P."/>
        </authorList>
    </citation>
    <scope>NUCLEOTIDE SEQUENCE [LARGE SCALE GENOMIC DNA]</scope>
    <source>
        <strain evidence="2 3">KCTC 33185</strain>
    </source>
</reference>
<organism evidence="2 3">
    <name type="scientific">Paenibacillus hemerocallicola</name>
    <dbReference type="NCBI Taxonomy" id="1172614"/>
    <lineage>
        <taxon>Bacteria</taxon>
        <taxon>Bacillati</taxon>
        <taxon>Bacillota</taxon>
        <taxon>Bacilli</taxon>
        <taxon>Bacillales</taxon>
        <taxon>Paenibacillaceae</taxon>
        <taxon>Paenibacillus</taxon>
    </lineage>
</organism>
<evidence type="ECO:0000313" key="3">
    <source>
        <dbReference type="Proteomes" id="UP000307943"/>
    </source>
</evidence>
<keyword evidence="1" id="KW-1133">Transmembrane helix</keyword>
<feature type="transmembrane region" description="Helical" evidence="1">
    <location>
        <begin position="21"/>
        <end position="41"/>
    </location>
</feature>
<evidence type="ECO:0000256" key="1">
    <source>
        <dbReference type="SAM" id="Phobius"/>
    </source>
</evidence>
<dbReference type="EMBL" id="VDCQ01000069">
    <property type="protein sequence ID" value="TNJ61919.1"/>
    <property type="molecule type" value="Genomic_DNA"/>
</dbReference>
<dbReference type="OrthoDB" id="8582979at2"/>
<proteinExistence type="predicted"/>
<dbReference type="PANTHER" id="PTHR36832:SF1">
    <property type="entry name" value="SLR1174 PROTEIN"/>
    <property type="match status" value="1"/>
</dbReference>
<dbReference type="RefSeq" id="WP_139606553.1">
    <property type="nucleotide sequence ID" value="NZ_VDCQ01000069.1"/>
</dbReference>
<comment type="caution">
    <text evidence="2">The sequence shown here is derived from an EMBL/GenBank/DDBJ whole genome shotgun (WGS) entry which is preliminary data.</text>
</comment>
<dbReference type="Proteomes" id="UP000307943">
    <property type="component" value="Unassembled WGS sequence"/>
</dbReference>
<dbReference type="AlphaFoldDB" id="A0A5C4T199"/>
<evidence type="ECO:0000313" key="2">
    <source>
        <dbReference type="EMBL" id="TNJ61919.1"/>
    </source>
</evidence>